<dbReference type="Proteomes" id="UP001283361">
    <property type="component" value="Unassembled WGS sequence"/>
</dbReference>
<dbReference type="InterPro" id="IPR001680">
    <property type="entry name" value="WD40_rpt"/>
</dbReference>
<dbReference type="Gene3D" id="2.130.10.10">
    <property type="entry name" value="YVTN repeat-like/Quinoprotein amine dehydrogenase"/>
    <property type="match status" value="1"/>
</dbReference>
<name>A0AAE1CZT5_9GAST</name>
<evidence type="ECO:0000313" key="3">
    <source>
        <dbReference type="Proteomes" id="UP001283361"/>
    </source>
</evidence>
<protein>
    <submittedName>
        <fullName evidence="2">Uncharacterized protein</fullName>
    </submittedName>
</protein>
<feature type="region of interest" description="Disordered" evidence="1">
    <location>
        <begin position="68"/>
        <end position="97"/>
    </location>
</feature>
<organism evidence="2 3">
    <name type="scientific">Elysia crispata</name>
    <name type="common">lettuce slug</name>
    <dbReference type="NCBI Taxonomy" id="231223"/>
    <lineage>
        <taxon>Eukaryota</taxon>
        <taxon>Metazoa</taxon>
        <taxon>Spiralia</taxon>
        <taxon>Lophotrochozoa</taxon>
        <taxon>Mollusca</taxon>
        <taxon>Gastropoda</taxon>
        <taxon>Heterobranchia</taxon>
        <taxon>Euthyneura</taxon>
        <taxon>Panpulmonata</taxon>
        <taxon>Sacoglossa</taxon>
        <taxon>Placobranchoidea</taxon>
        <taxon>Plakobranchidae</taxon>
        <taxon>Elysia</taxon>
    </lineage>
</organism>
<evidence type="ECO:0000256" key="1">
    <source>
        <dbReference type="SAM" id="MobiDB-lite"/>
    </source>
</evidence>
<dbReference type="InterPro" id="IPR015943">
    <property type="entry name" value="WD40/YVTN_repeat-like_dom_sf"/>
</dbReference>
<dbReference type="EMBL" id="JAWDGP010006115">
    <property type="protein sequence ID" value="KAK3746789.1"/>
    <property type="molecule type" value="Genomic_DNA"/>
</dbReference>
<sequence length="301" mass="33324">MIRIEFVSPSGRCLACSPGDEDTRFVIDLAYCDINKILLSASGDCTVRAWSLEGREICSGNVLEDLPNDIPDRTISPTAPADGSDEASQPHMQDNRHRPSIRQMSYFQQCSLLFVAVERSPSILVYRLELRSLQNSMVEGSLHHVTTLEGSDNTRASVPVNPTIGGRGSVEEVTQETAEPGSVAGLCVQAYRLWVLRQQADKLSLAVYTICVEQDNEVKITPSSSESKESEIVKTVSQQNSFLRVQSAAEDLLPFLWKANFQEDFKLQCNLKRGSKVKETVEIDSKGELDKKKAKIGENGR</sequence>
<reference evidence="2" key="1">
    <citation type="journal article" date="2023" name="G3 (Bethesda)">
        <title>A reference genome for the long-term kleptoplast-retaining sea slug Elysia crispata morphotype clarki.</title>
        <authorList>
            <person name="Eastman K.E."/>
            <person name="Pendleton A.L."/>
            <person name="Shaikh M.A."/>
            <person name="Suttiyut T."/>
            <person name="Ogas R."/>
            <person name="Tomko P."/>
            <person name="Gavelis G."/>
            <person name="Widhalm J.R."/>
            <person name="Wisecaver J.H."/>
        </authorList>
    </citation>
    <scope>NUCLEOTIDE SEQUENCE</scope>
    <source>
        <strain evidence="2">ECLA1</strain>
    </source>
</reference>
<proteinExistence type="predicted"/>
<keyword evidence="3" id="KW-1185">Reference proteome</keyword>
<dbReference type="SUPFAM" id="SSF50978">
    <property type="entry name" value="WD40 repeat-like"/>
    <property type="match status" value="1"/>
</dbReference>
<dbReference type="AlphaFoldDB" id="A0AAE1CZT5"/>
<gene>
    <name evidence="2" type="ORF">RRG08_031318</name>
</gene>
<accession>A0AAE1CZT5</accession>
<dbReference type="SMART" id="SM00320">
    <property type="entry name" value="WD40"/>
    <property type="match status" value="1"/>
</dbReference>
<dbReference type="InterPro" id="IPR036322">
    <property type="entry name" value="WD40_repeat_dom_sf"/>
</dbReference>
<comment type="caution">
    <text evidence="2">The sequence shown here is derived from an EMBL/GenBank/DDBJ whole genome shotgun (WGS) entry which is preliminary data.</text>
</comment>
<evidence type="ECO:0000313" key="2">
    <source>
        <dbReference type="EMBL" id="KAK3746789.1"/>
    </source>
</evidence>